<dbReference type="CDD" id="cd01479">
    <property type="entry name" value="Sec24-like"/>
    <property type="match status" value="1"/>
</dbReference>
<dbReference type="GO" id="GO:0005801">
    <property type="term" value="C:cis-Golgi network"/>
    <property type="evidence" value="ECO:0007669"/>
    <property type="project" value="EnsemblFungi"/>
</dbReference>
<dbReference type="InterPro" id="IPR006900">
    <property type="entry name" value="Sec23/24_helical_dom"/>
</dbReference>
<keyword evidence="9" id="KW-0653">Protein transport</keyword>
<dbReference type="SUPFAM" id="SSF53300">
    <property type="entry name" value="vWA-like"/>
    <property type="match status" value="1"/>
</dbReference>
<dbReference type="Gene3D" id="2.60.40.1670">
    <property type="entry name" value="beta-sandwich domain of Sec23/24"/>
    <property type="match status" value="1"/>
</dbReference>
<feature type="domain" description="Zinc finger Sec23/Sec24-type" evidence="14">
    <location>
        <begin position="241"/>
        <end position="279"/>
    </location>
</feature>
<dbReference type="FunFam" id="3.40.20.10:FF:000049">
    <property type="entry name" value="Vesicle coat component"/>
    <property type="match status" value="1"/>
</dbReference>
<dbReference type="SUPFAM" id="SSF81995">
    <property type="entry name" value="beta-sandwich domain of Sec23/24"/>
    <property type="match status" value="1"/>
</dbReference>
<dbReference type="STRING" id="1071380.I2H735"/>
<dbReference type="GO" id="GO:0005048">
    <property type="term" value="F:signal sequence binding"/>
    <property type="evidence" value="ECO:0007669"/>
    <property type="project" value="EnsemblFungi"/>
</dbReference>
<dbReference type="EMBL" id="HE806322">
    <property type="protein sequence ID" value="CCH62187.1"/>
    <property type="molecule type" value="Genomic_DNA"/>
</dbReference>
<dbReference type="InterPro" id="IPR006895">
    <property type="entry name" value="Znf_Sec23_Sec24"/>
</dbReference>
<dbReference type="GO" id="GO:0008270">
    <property type="term" value="F:zinc ion binding"/>
    <property type="evidence" value="ECO:0007669"/>
    <property type="project" value="InterPro"/>
</dbReference>
<comment type="similarity">
    <text evidence="4">Belongs to the SEC23/SEC24 family. SEC24 subfamily.</text>
</comment>
<evidence type="ECO:0000259" key="15">
    <source>
        <dbReference type="Pfam" id="PF04811"/>
    </source>
</evidence>
<dbReference type="PANTHER" id="PTHR13803:SF39">
    <property type="entry name" value="SECRETORY 24AB, ISOFORM A"/>
    <property type="match status" value="1"/>
</dbReference>
<keyword evidence="7" id="KW-0256">Endoplasmic reticulum</keyword>
<dbReference type="Pfam" id="PF04810">
    <property type="entry name" value="zf-Sec23_Sec24"/>
    <property type="match status" value="1"/>
</dbReference>
<feature type="domain" description="Gelsolin-like" evidence="13">
    <location>
        <begin position="806"/>
        <end position="881"/>
    </location>
</feature>
<evidence type="ECO:0000256" key="2">
    <source>
        <dbReference type="ARBA" id="ARBA00004496"/>
    </source>
</evidence>
<name>I2H735_HENB6</name>
<evidence type="ECO:0000256" key="11">
    <source>
        <dbReference type="ARBA" id="ARBA00023136"/>
    </source>
</evidence>
<accession>I2H735</accession>
<evidence type="ECO:0000256" key="3">
    <source>
        <dbReference type="ARBA" id="ARBA00004586"/>
    </source>
</evidence>
<evidence type="ECO:0000256" key="6">
    <source>
        <dbReference type="ARBA" id="ARBA00022490"/>
    </source>
</evidence>
<sequence length="951" mass="106852">MSHNKRRVYPQAQYQQQAVPEPQQLQQQSIPYGGAMGQLMSPKVSSPMGSISGQAGGPMTPNMNMPVGQQRVFTPAQQQLAQQIDQAAHATSQMHISDPMLSQQQGLPMGQPGQASPMGMPMQPQQSGMPMHMPMSAAQQHMPGGKQLNQLYPIDLLTEIPPPIRDLSLPPPPLIIPPEKIVVPSDSANANAEYVRCTLNAVPRTHSLLKKTKLPLALVIRPYQTINDDDSQPPLNEDGLIVRCRRCRSYLNPFVTIIDHGRKWRCNFCRLTNDFPQHFDHAMDGTQLDRFQKNELRYGVMEYIAPKEYTVRQPPPSTYCFIIDVSQNAIKNGFVATATRTLLESLDSIPNRDQRTRISILCVDNSIHYFSIPEDSESIDLNENENGNEENGDSVPKRTPLNISMMDVGDLDEPFLPKPRSMVVNLKDCRKNIEKLLIEIPNIFQNSIMNSFALGPSLKSAFNLIKNIGGKIIVLSSTLPNKGIGKLQRRNESGVANTPKETPQLLSCQDAFYKTFTIECSKAQITVDTFLASEEYMDVATLSNLGRFTGGQTHFYPGFNASSINDVIKFTKEFSKYLSMDMSMETVMRARGSTGIRMNSFYGHFFNRSSDLCAFSTMPRDQSYVFELQLDEKIMTENAHVQIAVLLSLNTGQRRIRVITVALPVTDSVHSVFASADQLAMTDYYAQKAIQKAFDSSLQDARNFINNSVQDILTVYKRDAVVSNTAGGAPLRLCSNLRMFPLLMHSLTKNMAFRNAIVPSDHRAIALNNLESWPLQFFIKNIYPNVYSLHDMPDDIGLVDPTTGEIKLPQPMNATATLFERYGLYLIDNGNELFLWVGGDAVHELIMDVFGNQDIYQIPIGKEELPILENSEFNERLRNIISKVRENNHVITYQSLYIVRGSSINEPISHAQARDLSSLRLWVASYLVEDKNMNTEGYREFLSGMKNRISK</sequence>
<dbReference type="KEGG" id="tbl:TBLA_0G02480"/>
<dbReference type="HOGENOM" id="CLU_004589_2_1_1"/>
<evidence type="ECO:0000256" key="5">
    <source>
        <dbReference type="ARBA" id="ARBA00022448"/>
    </source>
</evidence>
<keyword evidence="6" id="KW-0963">Cytoplasm</keyword>
<evidence type="ECO:0000313" key="19">
    <source>
        <dbReference type="Proteomes" id="UP000002866"/>
    </source>
</evidence>
<dbReference type="GO" id="GO:1902953">
    <property type="term" value="P:positive regulation of ER to Golgi vesicle-mediated transport"/>
    <property type="evidence" value="ECO:0007669"/>
    <property type="project" value="EnsemblFungi"/>
</dbReference>
<dbReference type="InterPro" id="IPR012990">
    <property type="entry name" value="Beta-sandwich_Sec23_24"/>
</dbReference>
<dbReference type="Pfam" id="PF00626">
    <property type="entry name" value="Gelsolin"/>
    <property type="match status" value="1"/>
</dbReference>
<dbReference type="GO" id="GO:0016236">
    <property type="term" value="P:macroautophagy"/>
    <property type="evidence" value="ECO:0007669"/>
    <property type="project" value="EnsemblFungi"/>
</dbReference>
<evidence type="ECO:0000259" key="17">
    <source>
        <dbReference type="Pfam" id="PF08033"/>
    </source>
</evidence>
<dbReference type="GO" id="GO:0090110">
    <property type="term" value="P:COPII-coated vesicle cargo loading"/>
    <property type="evidence" value="ECO:0007669"/>
    <property type="project" value="EnsemblFungi"/>
</dbReference>
<dbReference type="RefSeq" id="XP_004181706.1">
    <property type="nucleotide sequence ID" value="XM_004181658.1"/>
</dbReference>
<dbReference type="PANTHER" id="PTHR13803">
    <property type="entry name" value="SEC24-RELATED PROTEIN"/>
    <property type="match status" value="1"/>
</dbReference>
<dbReference type="Pfam" id="PF04811">
    <property type="entry name" value="Sec23_trunk"/>
    <property type="match status" value="1"/>
</dbReference>
<dbReference type="InterPro" id="IPR041742">
    <property type="entry name" value="Sec24-like_trunk_dom"/>
</dbReference>
<dbReference type="OMA" id="AVECSKQ"/>
<comment type="subcellular location">
    <subcellularLocation>
        <location evidence="2">Cytoplasm</location>
    </subcellularLocation>
    <subcellularLocation>
        <location evidence="3">Endoplasmic reticulum membrane</location>
    </subcellularLocation>
    <subcellularLocation>
        <location evidence="1">Golgi apparatus membrane</location>
    </subcellularLocation>
</comment>
<dbReference type="InterPro" id="IPR029006">
    <property type="entry name" value="ADF-H/Gelsolin-like_dom_sf"/>
</dbReference>
<proteinExistence type="inferred from homology"/>
<keyword evidence="10" id="KW-0333">Golgi apparatus</keyword>
<feature type="domain" description="Sec23/Sec24 beta-sandwich" evidence="17">
    <location>
        <begin position="584"/>
        <end position="666"/>
    </location>
</feature>
<dbReference type="Pfam" id="PF04815">
    <property type="entry name" value="Sec23_helical"/>
    <property type="match status" value="1"/>
</dbReference>
<dbReference type="InterPro" id="IPR050550">
    <property type="entry name" value="SEC23_SEC24_subfamily"/>
</dbReference>
<gene>
    <name evidence="18" type="primary">TBLA0G02480</name>
    <name evidence="18" type="ORF">TBLA_0G02480</name>
</gene>
<evidence type="ECO:0000256" key="7">
    <source>
        <dbReference type="ARBA" id="ARBA00022824"/>
    </source>
</evidence>
<dbReference type="GeneID" id="14497319"/>
<feature type="compositionally biased region" description="Acidic residues" evidence="12">
    <location>
        <begin position="378"/>
        <end position="392"/>
    </location>
</feature>
<keyword evidence="8" id="KW-0931">ER-Golgi transport</keyword>
<dbReference type="GO" id="GO:0005789">
    <property type="term" value="C:endoplasmic reticulum membrane"/>
    <property type="evidence" value="ECO:0007669"/>
    <property type="project" value="UniProtKB-SubCell"/>
</dbReference>
<organism evidence="18 19">
    <name type="scientific">Henningerozyma blattae (strain ATCC 34711 / CBS 6284 / DSM 70876 / NBRC 10599 / NRRL Y-10934 / UCD 77-7)</name>
    <name type="common">Yeast</name>
    <name type="synonym">Tetrapisispora blattae</name>
    <dbReference type="NCBI Taxonomy" id="1071380"/>
    <lineage>
        <taxon>Eukaryota</taxon>
        <taxon>Fungi</taxon>
        <taxon>Dikarya</taxon>
        <taxon>Ascomycota</taxon>
        <taxon>Saccharomycotina</taxon>
        <taxon>Saccharomycetes</taxon>
        <taxon>Saccharomycetales</taxon>
        <taxon>Saccharomycetaceae</taxon>
        <taxon>Henningerozyma</taxon>
    </lineage>
</organism>
<dbReference type="Pfam" id="PF08033">
    <property type="entry name" value="Sec23_BS"/>
    <property type="match status" value="1"/>
</dbReference>
<dbReference type="Gene3D" id="3.40.20.10">
    <property type="entry name" value="Severin"/>
    <property type="match status" value="1"/>
</dbReference>
<dbReference type="OrthoDB" id="49016at2759"/>
<dbReference type="GO" id="GO:0000149">
    <property type="term" value="F:SNARE binding"/>
    <property type="evidence" value="ECO:0007669"/>
    <property type="project" value="TreeGrafter"/>
</dbReference>
<dbReference type="GO" id="GO:0070863">
    <property type="term" value="P:positive regulation of protein exit from endoplasmic reticulum"/>
    <property type="evidence" value="ECO:0007669"/>
    <property type="project" value="EnsemblFungi"/>
</dbReference>
<evidence type="ECO:0000256" key="10">
    <source>
        <dbReference type="ARBA" id="ARBA00023034"/>
    </source>
</evidence>
<evidence type="ECO:0000259" key="14">
    <source>
        <dbReference type="Pfam" id="PF04810"/>
    </source>
</evidence>
<dbReference type="SUPFAM" id="SSF82919">
    <property type="entry name" value="Zn-finger domain of Sec23/24"/>
    <property type="match status" value="1"/>
</dbReference>
<dbReference type="AlphaFoldDB" id="I2H735"/>
<dbReference type="Gene3D" id="2.30.30.380">
    <property type="entry name" value="Zn-finger domain of Sec23/24"/>
    <property type="match status" value="1"/>
</dbReference>
<dbReference type="SUPFAM" id="SSF81811">
    <property type="entry name" value="Helical domain of Sec23/24"/>
    <property type="match status" value="1"/>
</dbReference>
<dbReference type="InterPro" id="IPR007123">
    <property type="entry name" value="Gelsolin-like_dom"/>
</dbReference>
<keyword evidence="11" id="KW-0472">Membrane</keyword>
<dbReference type="InParanoid" id="I2H735"/>
<dbReference type="GO" id="GO:1990753">
    <property type="term" value="C:equatorial cell cortex"/>
    <property type="evidence" value="ECO:0007669"/>
    <property type="project" value="EnsemblFungi"/>
</dbReference>
<keyword evidence="19" id="KW-1185">Reference proteome</keyword>
<feature type="domain" description="Sec23/Sec24 trunk" evidence="15">
    <location>
        <begin position="314"/>
        <end position="577"/>
    </location>
</feature>
<dbReference type="Gene3D" id="1.20.120.730">
    <property type="entry name" value="Sec23/Sec24 helical domain"/>
    <property type="match status" value="1"/>
</dbReference>
<dbReference type="GO" id="GO:0006886">
    <property type="term" value="P:intracellular protein transport"/>
    <property type="evidence" value="ECO:0007669"/>
    <property type="project" value="InterPro"/>
</dbReference>
<dbReference type="InterPro" id="IPR006896">
    <property type="entry name" value="Sec23/24_trunk_dom"/>
</dbReference>
<evidence type="ECO:0000259" key="13">
    <source>
        <dbReference type="Pfam" id="PF00626"/>
    </source>
</evidence>
<dbReference type="InterPro" id="IPR036180">
    <property type="entry name" value="Gelsolin-like_dom_sf"/>
</dbReference>
<feature type="region of interest" description="Disordered" evidence="12">
    <location>
        <begin position="378"/>
        <end position="400"/>
    </location>
</feature>
<evidence type="ECO:0000259" key="16">
    <source>
        <dbReference type="Pfam" id="PF04815"/>
    </source>
</evidence>
<evidence type="ECO:0008006" key="20">
    <source>
        <dbReference type="Google" id="ProtNLM"/>
    </source>
</evidence>
<evidence type="ECO:0000256" key="4">
    <source>
        <dbReference type="ARBA" id="ARBA00008334"/>
    </source>
</evidence>
<dbReference type="eggNOG" id="KOG1985">
    <property type="taxonomic scope" value="Eukaryota"/>
</dbReference>
<feature type="domain" description="Sec23/Sec24 helical" evidence="16">
    <location>
        <begin position="677"/>
        <end position="776"/>
    </location>
</feature>
<dbReference type="FunCoup" id="I2H735">
    <property type="interactions" value="879"/>
</dbReference>
<dbReference type="SUPFAM" id="SSF82754">
    <property type="entry name" value="C-terminal, gelsolin-like domain of Sec23/24"/>
    <property type="match status" value="1"/>
</dbReference>
<feature type="region of interest" description="Disordered" evidence="12">
    <location>
        <begin position="102"/>
        <end position="129"/>
    </location>
</feature>
<dbReference type="FunFam" id="3.40.50.410:FF:000081">
    <property type="entry name" value="Vesicle coat component"/>
    <property type="match status" value="1"/>
</dbReference>
<evidence type="ECO:0000256" key="1">
    <source>
        <dbReference type="ARBA" id="ARBA00004394"/>
    </source>
</evidence>
<dbReference type="InterPro" id="IPR036175">
    <property type="entry name" value="Sec23/24_helical_dom_sf"/>
</dbReference>
<dbReference type="GO" id="GO:0070971">
    <property type="term" value="C:endoplasmic reticulum exit site"/>
    <property type="evidence" value="ECO:0007669"/>
    <property type="project" value="EnsemblFungi"/>
</dbReference>
<dbReference type="InterPro" id="IPR036174">
    <property type="entry name" value="Znf_Sec23_Sec24_sf"/>
</dbReference>
<evidence type="ECO:0000313" key="18">
    <source>
        <dbReference type="EMBL" id="CCH62187.1"/>
    </source>
</evidence>
<dbReference type="GO" id="GO:0000139">
    <property type="term" value="C:Golgi membrane"/>
    <property type="evidence" value="ECO:0007669"/>
    <property type="project" value="UniProtKB-SubCell"/>
</dbReference>
<evidence type="ECO:0000256" key="12">
    <source>
        <dbReference type="SAM" id="MobiDB-lite"/>
    </source>
</evidence>
<evidence type="ECO:0000256" key="9">
    <source>
        <dbReference type="ARBA" id="ARBA00022927"/>
    </source>
</evidence>
<dbReference type="Gene3D" id="3.40.50.410">
    <property type="entry name" value="von Willebrand factor, type A domain"/>
    <property type="match status" value="1"/>
</dbReference>
<dbReference type="GO" id="GO:0030127">
    <property type="term" value="C:COPII vesicle coat"/>
    <property type="evidence" value="ECO:0007669"/>
    <property type="project" value="EnsemblFungi"/>
</dbReference>
<keyword evidence="5" id="KW-0813">Transport</keyword>
<feature type="region of interest" description="Disordered" evidence="12">
    <location>
        <begin position="1"/>
        <end position="25"/>
    </location>
</feature>
<feature type="compositionally biased region" description="Low complexity" evidence="12">
    <location>
        <begin position="9"/>
        <end position="25"/>
    </location>
</feature>
<dbReference type="InterPro" id="IPR036465">
    <property type="entry name" value="vWFA_dom_sf"/>
</dbReference>
<evidence type="ECO:0000256" key="8">
    <source>
        <dbReference type="ARBA" id="ARBA00022892"/>
    </source>
</evidence>
<dbReference type="Proteomes" id="UP000002866">
    <property type="component" value="Chromosome 7"/>
</dbReference>
<reference evidence="18 19" key="1">
    <citation type="journal article" date="2011" name="Proc. Natl. Acad. Sci. U.S.A.">
        <title>Evolutionary erosion of yeast sex chromosomes by mating-type switching accidents.</title>
        <authorList>
            <person name="Gordon J.L."/>
            <person name="Armisen D."/>
            <person name="Proux-Wera E."/>
            <person name="Oheigeartaigh S.S."/>
            <person name="Byrne K.P."/>
            <person name="Wolfe K.H."/>
        </authorList>
    </citation>
    <scope>NUCLEOTIDE SEQUENCE [LARGE SCALE GENOMIC DNA]</scope>
    <source>
        <strain evidence="19">ATCC 34711 / CBS 6284 / DSM 70876 / NBRC 10599 / NRRL Y-10934 / UCD 77-7</strain>
    </source>
</reference>
<protein>
    <recommendedName>
        <fullName evidence="20">Protein transport protein SEC24</fullName>
    </recommendedName>
</protein>